<reference evidence="8 9" key="1">
    <citation type="submission" date="2017-03" db="EMBL/GenBank/DDBJ databases">
        <title>Genome sequencing of Shewanella japonica KCTC 22435.</title>
        <authorList>
            <person name="Kim K.M."/>
        </authorList>
    </citation>
    <scope>NUCLEOTIDE SEQUENCE [LARGE SCALE GENOMIC DNA]</scope>
    <source>
        <strain evidence="8 9">KCTC 22435</strain>
    </source>
</reference>
<gene>
    <name evidence="8" type="ORF">SJ2017_0980</name>
</gene>
<evidence type="ECO:0000256" key="4">
    <source>
        <dbReference type="ARBA" id="ARBA00022989"/>
    </source>
</evidence>
<dbReference type="PANTHER" id="PTHR38459">
    <property type="entry name" value="PROPHAGE BACTOPRENOL-LINKED GLUCOSE TRANSLOCASE HOMOLOG"/>
    <property type="match status" value="1"/>
</dbReference>
<feature type="transmembrane region" description="Helical" evidence="6">
    <location>
        <begin position="52"/>
        <end position="71"/>
    </location>
</feature>
<dbReference type="Proteomes" id="UP000191820">
    <property type="component" value="Chromosome"/>
</dbReference>
<evidence type="ECO:0000256" key="1">
    <source>
        <dbReference type="ARBA" id="ARBA00004141"/>
    </source>
</evidence>
<feature type="transmembrane region" description="Helical" evidence="6">
    <location>
        <begin position="27"/>
        <end position="46"/>
    </location>
</feature>
<evidence type="ECO:0000256" key="5">
    <source>
        <dbReference type="ARBA" id="ARBA00023136"/>
    </source>
</evidence>
<keyword evidence="9" id="KW-1185">Reference proteome</keyword>
<dbReference type="Pfam" id="PF04138">
    <property type="entry name" value="GtrA_DPMS_TM"/>
    <property type="match status" value="1"/>
</dbReference>
<evidence type="ECO:0000313" key="8">
    <source>
        <dbReference type="EMBL" id="ARD21311.1"/>
    </source>
</evidence>
<evidence type="ECO:0000313" key="9">
    <source>
        <dbReference type="Proteomes" id="UP000191820"/>
    </source>
</evidence>
<accession>A0ABN4YCN3</accession>
<dbReference type="InterPro" id="IPR007267">
    <property type="entry name" value="GtrA_DPMS_TM"/>
</dbReference>
<name>A0ABN4YCN3_9GAMM</name>
<proteinExistence type="inferred from homology"/>
<organism evidence="8 9">
    <name type="scientific">Shewanella japonica</name>
    <dbReference type="NCBI Taxonomy" id="93973"/>
    <lineage>
        <taxon>Bacteria</taxon>
        <taxon>Pseudomonadati</taxon>
        <taxon>Pseudomonadota</taxon>
        <taxon>Gammaproteobacteria</taxon>
        <taxon>Alteromonadales</taxon>
        <taxon>Shewanellaceae</taxon>
        <taxon>Shewanella</taxon>
    </lineage>
</organism>
<feature type="transmembrane region" description="Helical" evidence="6">
    <location>
        <begin position="123"/>
        <end position="144"/>
    </location>
</feature>
<evidence type="ECO:0000256" key="2">
    <source>
        <dbReference type="ARBA" id="ARBA00009399"/>
    </source>
</evidence>
<dbReference type="EMBL" id="CP020472">
    <property type="protein sequence ID" value="ARD21311.1"/>
    <property type="molecule type" value="Genomic_DNA"/>
</dbReference>
<keyword evidence="4 6" id="KW-1133">Transmembrane helix</keyword>
<comment type="similarity">
    <text evidence="2">Belongs to the GtrA family.</text>
</comment>
<feature type="transmembrane region" description="Helical" evidence="6">
    <location>
        <begin position="92"/>
        <end position="111"/>
    </location>
</feature>
<feature type="domain" description="GtrA/DPMS transmembrane" evidence="7">
    <location>
        <begin position="28"/>
        <end position="144"/>
    </location>
</feature>
<dbReference type="PANTHER" id="PTHR38459:SF1">
    <property type="entry name" value="PROPHAGE BACTOPRENOL-LINKED GLUCOSE TRANSLOCASE HOMOLOG"/>
    <property type="match status" value="1"/>
</dbReference>
<evidence type="ECO:0000256" key="3">
    <source>
        <dbReference type="ARBA" id="ARBA00022692"/>
    </source>
</evidence>
<dbReference type="InterPro" id="IPR051401">
    <property type="entry name" value="GtrA_CellWall_Glycosyl"/>
</dbReference>
<dbReference type="RefSeq" id="WP_080915076.1">
    <property type="nucleotide sequence ID" value="NZ_CP020472.1"/>
</dbReference>
<protein>
    <recommendedName>
        <fullName evidence="7">GtrA/DPMS transmembrane domain-containing protein</fullName>
    </recommendedName>
</protein>
<evidence type="ECO:0000259" key="7">
    <source>
        <dbReference type="Pfam" id="PF04138"/>
    </source>
</evidence>
<keyword evidence="5 6" id="KW-0472">Membrane</keyword>
<comment type="subcellular location">
    <subcellularLocation>
        <location evidence="1">Membrane</location>
        <topology evidence="1">Multi-pass membrane protein</topology>
    </subcellularLocation>
</comment>
<keyword evidence="3 6" id="KW-0812">Transmembrane</keyword>
<evidence type="ECO:0000256" key="6">
    <source>
        <dbReference type="SAM" id="Phobius"/>
    </source>
</evidence>
<sequence length="153" mass="16890">MPRALMLSQPAQAMPVFNRQKLKTVSCFLLVGGGSFLVDLMLFLSLLHLAKWPVLLARFAGFSIGLGLTWWGHRCVTFSHRKQLQTRAQMKWVVAVAIVAGMANLLSFSLIRTWLPTSISFEVFSVAFGVLIGLIVNGVGANYLTYRSQSDGD</sequence>